<gene>
    <name evidence="2" type="ORF">SAMN05421546_0537</name>
</gene>
<evidence type="ECO:0000313" key="2">
    <source>
        <dbReference type="EMBL" id="SIQ01026.1"/>
    </source>
</evidence>
<dbReference type="STRING" id="1604334.SAMN05421546_0537"/>
<evidence type="ECO:0000313" key="3">
    <source>
        <dbReference type="Proteomes" id="UP000241788"/>
    </source>
</evidence>
<organism evidence="2 3">
    <name type="scientific">Solilutibacter tolerans</name>
    <dbReference type="NCBI Taxonomy" id="1604334"/>
    <lineage>
        <taxon>Bacteria</taxon>
        <taxon>Pseudomonadati</taxon>
        <taxon>Pseudomonadota</taxon>
        <taxon>Gammaproteobacteria</taxon>
        <taxon>Lysobacterales</taxon>
        <taxon>Lysobacteraceae</taxon>
        <taxon>Solilutibacter</taxon>
    </lineage>
</organism>
<keyword evidence="1" id="KW-0812">Transmembrane</keyword>
<protein>
    <submittedName>
        <fullName evidence="2">Uncharacterized protein</fullName>
    </submittedName>
</protein>
<keyword evidence="1" id="KW-0472">Membrane</keyword>
<reference evidence="3" key="1">
    <citation type="submission" date="2017-01" db="EMBL/GenBank/DDBJ databases">
        <authorList>
            <person name="Varghese N."/>
            <person name="Submissions S."/>
        </authorList>
    </citation>
    <scope>NUCLEOTIDE SEQUENCE [LARGE SCALE GENOMIC DNA]</scope>
    <source>
        <strain evidence="3">UM1</strain>
    </source>
</reference>
<accession>A0A1N6P9U2</accession>
<evidence type="ECO:0000256" key="1">
    <source>
        <dbReference type="SAM" id="Phobius"/>
    </source>
</evidence>
<sequence>MRLAMPLVFLATALAAWALYRSTHQHARRWRWPVPGALTGLGCFLLAWFAATHFASVSVGFFLALSALMLMLTLVALVGGWRQLRAQR</sequence>
<dbReference type="Proteomes" id="UP000241788">
    <property type="component" value="Unassembled WGS sequence"/>
</dbReference>
<feature type="transmembrane region" description="Helical" evidence="1">
    <location>
        <begin position="34"/>
        <end position="54"/>
    </location>
</feature>
<keyword evidence="1" id="KW-1133">Transmembrane helix</keyword>
<dbReference type="EMBL" id="FTLW01000001">
    <property type="protein sequence ID" value="SIQ01026.1"/>
    <property type="molecule type" value="Genomic_DNA"/>
</dbReference>
<proteinExistence type="predicted"/>
<dbReference type="AlphaFoldDB" id="A0A1N6P9U2"/>
<keyword evidence="3" id="KW-1185">Reference proteome</keyword>
<feature type="transmembrane region" description="Helical" evidence="1">
    <location>
        <begin position="61"/>
        <end position="81"/>
    </location>
</feature>
<name>A0A1N6P9U2_9GAMM</name>